<evidence type="ECO:0000313" key="2">
    <source>
        <dbReference type="EMBL" id="KAK3486859.1"/>
    </source>
</evidence>
<feature type="region of interest" description="Disordered" evidence="1">
    <location>
        <begin position="157"/>
        <end position="197"/>
    </location>
</feature>
<keyword evidence="3" id="KW-1185">Reference proteome</keyword>
<name>A0AAJ0MN12_9PEZI</name>
<dbReference type="Proteomes" id="UP001285908">
    <property type="component" value="Unassembled WGS sequence"/>
</dbReference>
<reference evidence="2 3" key="1">
    <citation type="journal article" date="2023" name="Mol. Phylogenet. Evol.">
        <title>Genome-scale phylogeny and comparative genomics of the fungal order Sordariales.</title>
        <authorList>
            <person name="Hensen N."/>
            <person name="Bonometti L."/>
            <person name="Westerberg I."/>
            <person name="Brannstrom I.O."/>
            <person name="Guillou S."/>
            <person name="Cros-Aarteil S."/>
            <person name="Calhoun S."/>
            <person name="Haridas S."/>
            <person name="Kuo A."/>
            <person name="Mondo S."/>
            <person name="Pangilinan J."/>
            <person name="Riley R."/>
            <person name="LaButti K."/>
            <person name="Andreopoulos B."/>
            <person name="Lipzen A."/>
            <person name="Chen C."/>
            <person name="Yan M."/>
            <person name="Daum C."/>
            <person name="Ng V."/>
            <person name="Clum A."/>
            <person name="Steindorff A."/>
            <person name="Ohm R.A."/>
            <person name="Martin F."/>
            <person name="Silar P."/>
            <person name="Natvig D.O."/>
            <person name="Lalanne C."/>
            <person name="Gautier V."/>
            <person name="Ament-Velasquez S.L."/>
            <person name="Kruys A."/>
            <person name="Hutchinson M.I."/>
            <person name="Powell A.J."/>
            <person name="Barry K."/>
            <person name="Miller A.N."/>
            <person name="Grigoriev I.V."/>
            <person name="Debuchy R."/>
            <person name="Gladieux P."/>
            <person name="Hiltunen Thoren M."/>
            <person name="Johannesson H."/>
        </authorList>
    </citation>
    <scope>NUCLEOTIDE SEQUENCE [LARGE SCALE GENOMIC DNA]</scope>
    <source>
        <strain evidence="2 3">FGSC 10403</strain>
    </source>
</reference>
<comment type="caution">
    <text evidence="2">The sequence shown here is derived from an EMBL/GenBank/DDBJ whole genome shotgun (WGS) entry which is preliminary data.</text>
</comment>
<dbReference type="EMBL" id="JAULSX010000008">
    <property type="protein sequence ID" value="KAK3486859.1"/>
    <property type="molecule type" value="Genomic_DNA"/>
</dbReference>
<dbReference type="RefSeq" id="XP_062689416.1">
    <property type="nucleotide sequence ID" value="XM_062835399.1"/>
</dbReference>
<accession>A0AAJ0MN12</accession>
<sequence>MGCGMSTEYREDEKDPLIFRGPQYGSTWQHQSMYQPIYKPESQPIIPIQETDSTYKVTLSTYCSACRLKAQGTKCSDQSKKAWMLERLVSVSPTALQQAVDIQVYGMKELQKYLKYNSNNNPRVQLRGDFCAYSGDPQGHSGPEKYVEAVVQEALEDEEDRSLSPCRLPRVASKPTPDYRMSKKPMCRFQSESSRSG</sequence>
<evidence type="ECO:0000256" key="1">
    <source>
        <dbReference type="SAM" id="MobiDB-lite"/>
    </source>
</evidence>
<dbReference type="GeneID" id="87873021"/>
<protein>
    <submittedName>
        <fullName evidence="2">Uncharacterized protein</fullName>
    </submittedName>
</protein>
<gene>
    <name evidence="2" type="ORF">B0T23DRAFT_324169</name>
</gene>
<evidence type="ECO:0000313" key="3">
    <source>
        <dbReference type="Proteomes" id="UP001285908"/>
    </source>
</evidence>
<proteinExistence type="predicted"/>
<organism evidence="2 3">
    <name type="scientific">Neurospora hispaniola</name>
    <dbReference type="NCBI Taxonomy" id="588809"/>
    <lineage>
        <taxon>Eukaryota</taxon>
        <taxon>Fungi</taxon>
        <taxon>Dikarya</taxon>
        <taxon>Ascomycota</taxon>
        <taxon>Pezizomycotina</taxon>
        <taxon>Sordariomycetes</taxon>
        <taxon>Sordariomycetidae</taxon>
        <taxon>Sordariales</taxon>
        <taxon>Sordariaceae</taxon>
        <taxon>Neurospora</taxon>
    </lineage>
</organism>
<dbReference type="AlphaFoldDB" id="A0AAJ0MN12"/>